<dbReference type="AlphaFoldDB" id="A0ABD3MGX7"/>
<feature type="region of interest" description="Disordered" evidence="2">
    <location>
        <begin position="201"/>
        <end position="220"/>
    </location>
</feature>
<feature type="region of interest" description="Disordered" evidence="2">
    <location>
        <begin position="160"/>
        <end position="189"/>
    </location>
</feature>
<accession>A0ABD3MGX7</accession>
<evidence type="ECO:0000256" key="1">
    <source>
        <dbReference type="SAM" id="Coils"/>
    </source>
</evidence>
<sequence length="561" mass="61487">MSAYASLPGSFLPPFFSFGASSTSSNSSNTNTLDKKDGTEQSKCTADTSSSVPPNTLDSLSAFDPNFDSKKCTTQSKDTDVPSESEVAAAAALPSASTSSSRPSDIIIAIRSARVDPVALIKSLTSTGSNIARRTASFIVRTPEVDNCSAAKLESSIASMDEVGGGGDGHADNEGGSSDRSSVISRPGLCYEDSDSDEEFSMYDYSDDFSSPNDDNKIDSGLHHEEEHLATSSDGNDPSAIEFELSITFQGRKYNATRGFPTFVKLREDLLHELKNNDRRSRRFMGGTKSPVDGMDVDSTKKKVDAFQNKDCNKLSITESLSVPELPRVSPESLGHGGYALCGVARSGFALLQATAQHYCPEMERWMRHVIEAFPCSQSLSSFLWEPLSSSNASWETIGEGKQSTSCNDMGHNVKLGSLDSPCSSDSLWGQLKMNVKAEIENLIHEKQLLEDSLASNERTSQLETERDWYKKEALHLDEVLEQSKVQQKKLTDQLFEREQDAKLMKRQVEKLMKRSRILEMKLKELGVEVTTLSEDGIYVGAEIEEADDDVERKADDIPTK</sequence>
<feature type="compositionally biased region" description="Low complexity" evidence="2">
    <location>
        <begin position="18"/>
        <end position="32"/>
    </location>
</feature>
<evidence type="ECO:0000313" key="3">
    <source>
        <dbReference type="EMBL" id="KAL3762128.1"/>
    </source>
</evidence>
<evidence type="ECO:0000256" key="2">
    <source>
        <dbReference type="SAM" id="MobiDB-lite"/>
    </source>
</evidence>
<comment type="caution">
    <text evidence="3">The sequence shown here is derived from an EMBL/GenBank/DDBJ whole genome shotgun (WGS) entry which is preliminary data.</text>
</comment>
<feature type="compositionally biased region" description="Polar residues" evidence="2">
    <location>
        <begin position="41"/>
        <end position="59"/>
    </location>
</feature>
<feature type="coiled-coil region" evidence="1">
    <location>
        <begin position="502"/>
        <end position="529"/>
    </location>
</feature>
<dbReference type="EMBL" id="JALLBG020000140">
    <property type="protein sequence ID" value="KAL3762128.1"/>
    <property type="molecule type" value="Genomic_DNA"/>
</dbReference>
<organism evidence="3 4">
    <name type="scientific">Discostella pseudostelligera</name>
    <dbReference type="NCBI Taxonomy" id="259834"/>
    <lineage>
        <taxon>Eukaryota</taxon>
        <taxon>Sar</taxon>
        <taxon>Stramenopiles</taxon>
        <taxon>Ochrophyta</taxon>
        <taxon>Bacillariophyta</taxon>
        <taxon>Coscinodiscophyceae</taxon>
        <taxon>Thalassiosirophycidae</taxon>
        <taxon>Stephanodiscales</taxon>
        <taxon>Stephanodiscaceae</taxon>
        <taxon>Discostella</taxon>
    </lineage>
</organism>
<keyword evidence="1" id="KW-0175">Coiled coil</keyword>
<name>A0ABD3MGX7_9STRA</name>
<feature type="coiled-coil region" evidence="1">
    <location>
        <begin position="433"/>
        <end position="460"/>
    </location>
</feature>
<keyword evidence="4" id="KW-1185">Reference proteome</keyword>
<feature type="region of interest" description="Disordered" evidence="2">
    <location>
        <begin position="18"/>
        <end position="101"/>
    </location>
</feature>
<evidence type="ECO:0000313" key="4">
    <source>
        <dbReference type="Proteomes" id="UP001530293"/>
    </source>
</evidence>
<proteinExistence type="predicted"/>
<protein>
    <submittedName>
        <fullName evidence="3">Uncharacterized protein</fullName>
    </submittedName>
</protein>
<reference evidence="3 4" key="1">
    <citation type="submission" date="2024-10" db="EMBL/GenBank/DDBJ databases">
        <title>Updated reference genomes for cyclostephanoid diatoms.</title>
        <authorList>
            <person name="Roberts W.R."/>
            <person name="Alverson A.J."/>
        </authorList>
    </citation>
    <scope>NUCLEOTIDE SEQUENCE [LARGE SCALE GENOMIC DNA]</scope>
    <source>
        <strain evidence="3 4">AJA232-27</strain>
    </source>
</reference>
<gene>
    <name evidence="3" type="ORF">ACHAWU_001579</name>
</gene>
<dbReference type="Proteomes" id="UP001530293">
    <property type="component" value="Unassembled WGS sequence"/>
</dbReference>
<feature type="compositionally biased region" description="Low complexity" evidence="2">
    <location>
        <begin position="82"/>
        <end position="101"/>
    </location>
</feature>